<dbReference type="AlphaFoldDB" id="A0A7J6MI92"/>
<reference evidence="2 3" key="1">
    <citation type="submission" date="2020-04" db="EMBL/GenBank/DDBJ databases">
        <title>Perkinsus chesapeaki whole genome sequence.</title>
        <authorList>
            <person name="Bogema D.R."/>
        </authorList>
    </citation>
    <scope>NUCLEOTIDE SEQUENCE [LARGE SCALE GENOMIC DNA]</scope>
    <source>
        <strain evidence="2">ATCC PRA-425</strain>
    </source>
</reference>
<protein>
    <submittedName>
        <fullName evidence="2">Uncharacterized protein</fullName>
    </submittedName>
</protein>
<comment type="caution">
    <text evidence="2">The sequence shown here is derived from an EMBL/GenBank/DDBJ whole genome shotgun (WGS) entry which is preliminary data.</text>
</comment>
<evidence type="ECO:0000313" key="2">
    <source>
        <dbReference type="EMBL" id="KAF4670721.1"/>
    </source>
</evidence>
<proteinExistence type="predicted"/>
<name>A0A7J6MI92_PERCH</name>
<evidence type="ECO:0000313" key="3">
    <source>
        <dbReference type="Proteomes" id="UP000591131"/>
    </source>
</evidence>
<evidence type="ECO:0000256" key="1">
    <source>
        <dbReference type="SAM" id="MobiDB-lite"/>
    </source>
</evidence>
<dbReference type="EMBL" id="JAAPAO010000147">
    <property type="protein sequence ID" value="KAF4670721.1"/>
    <property type="molecule type" value="Genomic_DNA"/>
</dbReference>
<keyword evidence="3" id="KW-1185">Reference proteome</keyword>
<feature type="region of interest" description="Disordered" evidence="1">
    <location>
        <begin position="39"/>
        <end position="74"/>
    </location>
</feature>
<gene>
    <name evidence="2" type="ORF">FOL47_001870</name>
</gene>
<accession>A0A7J6MI92</accession>
<sequence length="488" mass="56711">MSSRWLWRSPIKLAVGGGSGGANDDILAALQRVTQQQRLDRARGGGHMTRSRSNKHPAASRVNKEGNEQSSTTEYSEWLRDVAQYLPKPQTSESMWDYYKASFGVKRTQHRPGGGGGDEIDPSLPVDRNVPKGRDLELEEKKAFISEYNRYMSQVWATRRRVRMTKRRQKMAKKMQTTENEGYEEPEPNYVAAHWRFKDGVTKSLVEDMFKAEMYSEIYRHTTESLGADEVPHDSDRFVDVLKRAMRKHVTAEARPILTNELSDYEAPYMMKRQTRERLLRDECARNQLDESMIDYTLDTSDDLVRLRSKAPMPPDLLEPLMSFRGITEWSHDPRERLGQKLDRVADVMDWIEKSEEPSSSPEFKAPRPEWRYHHPFNNHFGFVPAAQPRGVLGGTKFGRSIDPEERMMRYPTLQRVAHSLSKDPVYRRLTRHQINVLERAYGWKYSSQTQAINTLKEVLDDLPPHAHYKARLDWALPIQRCCRTSLL</sequence>
<dbReference type="Proteomes" id="UP000591131">
    <property type="component" value="Unassembled WGS sequence"/>
</dbReference>
<organism evidence="2 3">
    <name type="scientific">Perkinsus chesapeaki</name>
    <name type="common">Clam parasite</name>
    <name type="synonym">Perkinsus andrewsi</name>
    <dbReference type="NCBI Taxonomy" id="330153"/>
    <lineage>
        <taxon>Eukaryota</taxon>
        <taxon>Sar</taxon>
        <taxon>Alveolata</taxon>
        <taxon>Perkinsozoa</taxon>
        <taxon>Perkinsea</taxon>
        <taxon>Perkinsida</taxon>
        <taxon>Perkinsidae</taxon>
        <taxon>Perkinsus</taxon>
    </lineage>
</organism>
<dbReference type="OrthoDB" id="416353at2759"/>
<feature type="region of interest" description="Disordered" evidence="1">
    <location>
        <begin position="107"/>
        <end position="131"/>
    </location>
</feature>